<dbReference type="SUPFAM" id="SSF56112">
    <property type="entry name" value="Protein kinase-like (PK-like)"/>
    <property type="match status" value="1"/>
</dbReference>
<reference evidence="2" key="1">
    <citation type="journal article" date="2023" name="Mol. Phylogenet. Evol.">
        <title>Genome-scale phylogeny and comparative genomics of the fungal order Sordariales.</title>
        <authorList>
            <person name="Hensen N."/>
            <person name="Bonometti L."/>
            <person name="Westerberg I."/>
            <person name="Brannstrom I.O."/>
            <person name="Guillou S."/>
            <person name="Cros-Aarteil S."/>
            <person name="Calhoun S."/>
            <person name="Haridas S."/>
            <person name="Kuo A."/>
            <person name="Mondo S."/>
            <person name="Pangilinan J."/>
            <person name="Riley R."/>
            <person name="LaButti K."/>
            <person name="Andreopoulos B."/>
            <person name="Lipzen A."/>
            <person name="Chen C."/>
            <person name="Yan M."/>
            <person name="Daum C."/>
            <person name="Ng V."/>
            <person name="Clum A."/>
            <person name="Steindorff A."/>
            <person name="Ohm R.A."/>
            <person name="Martin F."/>
            <person name="Silar P."/>
            <person name="Natvig D.O."/>
            <person name="Lalanne C."/>
            <person name="Gautier V."/>
            <person name="Ament-Velasquez S.L."/>
            <person name="Kruys A."/>
            <person name="Hutchinson M.I."/>
            <person name="Powell A.J."/>
            <person name="Barry K."/>
            <person name="Miller A.N."/>
            <person name="Grigoriev I.V."/>
            <person name="Debuchy R."/>
            <person name="Gladieux P."/>
            <person name="Hiltunen Thoren M."/>
            <person name="Johannesson H."/>
        </authorList>
    </citation>
    <scope>NUCLEOTIDE SEQUENCE</scope>
    <source>
        <strain evidence="2">PSN243</strain>
    </source>
</reference>
<dbReference type="GO" id="GO:0004103">
    <property type="term" value="F:choline kinase activity"/>
    <property type="evidence" value="ECO:0007669"/>
    <property type="project" value="TreeGrafter"/>
</dbReference>
<dbReference type="GO" id="GO:0006646">
    <property type="term" value="P:phosphatidylethanolamine biosynthetic process"/>
    <property type="evidence" value="ECO:0007669"/>
    <property type="project" value="TreeGrafter"/>
</dbReference>
<dbReference type="GO" id="GO:0005737">
    <property type="term" value="C:cytoplasm"/>
    <property type="evidence" value="ECO:0007669"/>
    <property type="project" value="TreeGrafter"/>
</dbReference>
<name>A0AAV9GE31_9PEZI</name>
<proteinExistence type="inferred from homology"/>
<keyword evidence="2" id="KW-0418">Kinase</keyword>
<evidence type="ECO:0000313" key="2">
    <source>
        <dbReference type="EMBL" id="KAK4446725.1"/>
    </source>
</evidence>
<dbReference type="EMBL" id="MU865955">
    <property type="protein sequence ID" value="KAK4446725.1"/>
    <property type="molecule type" value="Genomic_DNA"/>
</dbReference>
<dbReference type="AlphaFoldDB" id="A0AAV9GE31"/>
<dbReference type="PANTHER" id="PTHR22603:SF93">
    <property type="entry name" value="RE24176P"/>
    <property type="match status" value="1"/>
</dbReference>
<dbReference type="Pfam" id="PF01633">
    <property type="entry name" value="Choline_kinase"/>
    <property type="match status" value="1"/>
</dbReference>
<keyword evidence="3" id="KW-1185">Reference proteome</keyword>
<comment type="caution">
    <text evidence="2">The sequence shown here is derived from an EMBL/GenBank/DDBJ whole genome shotgun (WGS) entry which is preliminary data.</text>
</comment>
<reference evidence="2" key="2">
    <citation type="submission" date="2023-05" db="EMBL/GenBank/DDBJ databases">
        <authorList>
            <consortium name="Lawrence Berkeley National Laboratory"/>
            <person name="Steindorff A."/>
            <person name="Hensen N."/>
            <person name="Bonometti L."/>
            <person name="Westerberg I."/>
            <person name="Brannstrom I.O."/>
            <person name="Guillou S."/>
            <person name="Cros-Aarteil S."/>
            <person name="Calhoun S."/>
            <person name="Haridas S."/>
            <person name="Kuo A."/>
            <person name="Mondo S."/>
            <person name="Pangilinan J."/>
            <person name="Riley R."/>
            <person name="Labutti K."/>
            <person name="Andreopoulos B."/>
            <person name="Lipzen A."/>
            <person name="Chen C."/>
            <person name="Yanf M."/>
            <person name="Daum C."/>
            <person name="Ng V."/>
            <person name="Clum A."/>
            <person name="Ohm R."/>
            <person name="Martin F."/>
            <person name="Silar P."/>
            <person name="Natvig D."/>
            <person name="Lalanne C."/>
            <person name="Gautier V."/>
            <person name="Ament-Velasquez S.L."/>
            <person name="Kruys A."/>
            <person name="Hutchinson M.I."/>
            <person name="Powell A.J."/>
            <person name="Barry K."/>
            <person name="Miller A.N."/>
            <person name="Grigoriev I.V."/>
            <person name="Debuchy R."/>
            <person name="Gladieux P."/>
            <person name="Thoren M.H."/>
            <person name="Johannesson H."/>
        </authorList>
    </citation>
    <scope>NUCLEOTIDE SEQUENCE</scope>
    <source>
        <strain evidence="2">PSN243</strain>
    </source>
</reference>
<evidence type="ECO:0000256" key="1">
    <source>
        <dbReference type="ARBA" id="ARBA00038211"/>
    </source>
</evidence>
<accession>A0AAV9GE31</accession>
<sequence>MTSLTQIPISLPDDKTPTKANIRDIMAIFFPAEWASVDPETLITSYNKTFANSHCVVRRPTPNNDITTEPLKFARSGWGAKVYGLFQTQDGTVRRVDEFVDTRTLLPEDVEDAGIRGDVTRALAAFHSLGVPLEKEEVDRFHKTLIEGLKRFQGSEKLKSLGRNAGVDIEEMVNYDLASKVGQVCIHDVQYINVLVRNNPSPGDSKVVLIDFEFAMWNCRAFDLGGHFMQKMFKWYDEESKVANCRRYTGEEKRHFCEEYAEKWNKWTGDLDTGEQVLAESELGYLLAVGFDVHNMLCAMDEEGDGDPLSLVGLKKLFEEFLGQHKEVWG</sequence>
<dbReference type="GO" id="GO:0004305">
    <property type="term" value="F:ethanolamine kinase activity"/>
    <property type="evidence" value="ECO:0007669"/>
    <property type="project" value="TreeGrafter"/>
</dbReference>
<dbReference type="Proteomes" id="UP001321760">
    <property type="component" value="Unassembled WGS sequence"/>
</dbReference>
<dbReference type="Gene3D" id="3.90.1200.10">
    <property type="match status" value="1"/>
</dbReference>
<evidence type="ECO:0000313" key="3">
    <source>
        <dbReference type="Proteomes" id="UP001321760"/>
    </source>
</evidence>
<dbReference type="PANTHER" id="PTHR22603">
    <property type="entry name" value="CHOLINE/ETHANOALAMINE KINASE"/>
    <property type="match status" value="1"/>
</dbReference>
<keyword evidence="2" id="KW-0808">Transferase</keyword>
<organism evidence="2 3">
    <name type="scientific">Podospora aff. communis PSN243</name>
    <dbReference type="NCBI Taxonomy" id="3040156"/>
    <lineage>
        <taxon>Eukaryota</taxon>
        <taxon>Fungi</taxon>
        <taxon>Dikarya</taxon>
        <taxon>Ascomycota</taxon>
        <taxon>Pezizomycotina</taxon>
        <taxon>Sordariomycetes</taxon>
        <taxon>Sordariomycetidae</taxon>
        <taxon>Sordariales</taxon>
        <taxon>Podosporaceae</taxon>
        <taxon>Podospora</taxon>
    </lineage>
</organism>
<dbReference type="InterPro" id="IPR011009">
    <property type="entry name" value="Kinase-like_dom_sf"/>
</dbReference>
<protein>
    <submittedName>
        <fullName evidence="2">Kinase-like domain-protein</fullName>
    </submittedName>
</protein>
<comment type="similarity">
    <text evidence="1">Belongs to the choline/ethanolamine kinase family.</text>
</comment>
<gene>
    <name evidence="2" type="ORF">QBC34DRAFT_486713</name>
</gene>